<name>A0A381PAG3_9ZZZZ</name>
<organism evidence="5">
    <name type="scientific">marine metagenome</name>
    <dbReference type="NCBI Taxonomy" id="408172"/>
    <lineage>
        <taxon>unclassified sequences</taxon>
        <taxon>metagenomes</taxon>
        <taxon>ecological metagenomes</taxon>
    </lineage>
</organism>
<dbReference type="Pfam" id="PF00171">
    <property type="entry name" value="Aldedh"/>
    <property type="match status" value="1"/>
</dbReference>
<comment type="similarity">
    <text evidence="1">Belongs to the aldehyde dehydrogenase family.</text>
</comment>
<evidence type="ECO:0000256" key="3">
    <source>
        <dbReference type="ARBA" id="ARBA00023027"/>
    </source>
</evidence>
<dbReference type="GO" id="GO:0016620">
    <property type="term" value="F:oxidoreductase activity, acting on the aldehyde or oxo group of donors, NAD or NADP as acceptor"/>
    <property type="evidence" value="ECO:0007669"/>
    <property type="project" value="InterPro"/>
</dbReference>
<dbReference type="FunFam" id="3.40.309.10:FF:000012">
    <property type="entry name" value="Betaine aldehyde dehydrogenase"/>
    <property type="match status" value="1"/>
</dbReference>
<dbReference type="InterPro" id="IPR016161">
    <property type="entry name" value="Ald_DH/histidinol_DH"/>
</dbReference>
<dbReference type="InterPro" id="IPR016163">
    <property type="entry name" value="Ald_DH_C"/>
</dbReference>
<protein>
    <recommendedName>
        <fullName evidence="4">Aldehyde dehydrogenase domain-containing protein</fullName>
    </recommendedName>
</protein>
<dbReference type="Gene3D" id="3.40.309.10">
    <property type="entry name" value="Aldehyde Dehydrogenase, Chain A, domain 2"/>
    <property type="match status" value="1"/>
</dbReference>
<dbReference type="FunFam" id="3.40.605.10:FF:000007">
    <property type="entry name" value="NAD/NADP-dependent betaine aldehyde dehydrogenase"/>
    <property type="match status" value="1"/>
</dbReference>
<dbReference type="PROSITE" id="PS00687">
    <property type="entry name" value="ALDEHYDE_DEHYDR_GLU"/>
    <property type="match status" value="1"/>
</dbReference>
<gene>
    <name evidence="5" type="ORF">METZ01_LOCUS16053</name>
</gene>
<dbReference type="InterPro" id="IPR016162">
    <property type="entry name" value="Ald_DH_N"/>
</dbReference>
<keyword evidence="3" id="KW-0520">NAD</keyword>
<dbReference type="CDD" id="cd07093">
    <property type="entry name" value="ALDH_F8_HMSADH"/>
    <property type="match status" value="1"/>
</dbReference>
<accession>A0A381PAG3</accession>
<dbReference type="InterPro" id="IPR015590">
    <property type="entry name" value="Aldehyde_DH_dom"/>
</dbReference>
<dbReference type="SUPFAM" id="SSF53720">
    <property type="entry name" value="ALDH-like"/>
    <property type="match status" value="1"/>
</dbReference>
<dbReference type="PANTHER" id="PTHR43720">
    <property type="entry name" value="2-AMINOMUCONIC SEMIALDEHYDE DEHYDROGENASE"/>
    <property type="match status" value="1"/>
</dbReference>
<dbReference type="EMBL" id="UINC01000910">
    <property type="protein sequence ID" value="SUZ63199.1"/>
    <property type="molecule type" value="Genomic_DNA"/>
</dbReference>
<dbReference type="Gene3D" id="3.40.605.10">
    <property type="entry name" value="Aldehyde Dehydrogenase, Chain A, domain 1"/>
    <property type="match status" value="1"/>
</dbReference>
<dbReference type="InterPro" id="IPR017628">
    <property type="entry name" value="OHmuconic_semiald_DH"/>
</dbReference>
<dbReference type="AlphaFoldDB" id="A0A381PAG3"/>
<evidence type="ECO:0000313" key="5">
    <source>
        <dbReference type="EMBL" id="SUZ63199.1"/>
    </source>
</evidence>
<reference evidence="5" key="1">
    <citation type="submission" date="2018-05" db="EMBL/GenBank/DDBJ databases">
        <authorList>
            <person name="Lanie J.A."/>
            <person name="Ng W.-L."/>
            <person name="Kazmierczak K.M."/>
            <person name="Andrzejewski T.M."/>
            <person name="Davidsen T.M."/>
            <person name="Wayne K.J."/>
            <person name="Tettelin H."/>
            <person name="Glass J.I."/>
            <person name="Rusch D."/>
            <person name="Podicherti R."/>
            <person name="Tsui H.-C.T."/>
            <person name="Winkler M.E."/>
        </authorList>
    </citation>
    <scope>NUCLEOTIDE SEQUENCE</scope>
</reference>
<evidence type="ECO:0000259" key="4">
    <source>
        <dbReference type="Pfam" id="PF00171"/>
    </source>
</evidence>
<dbReference type="NCBIfam" id="TIGR03216">
    <property type="entry name" value="OH_muco_semi_DH"/>
    <property type="match status" value="1"/>
</dbReference>
<keyword evidence="2" id="KW-0560">Oxidoreductase</keyword>
<proteinExistence type="inferred from homology"/>
<feature type="domain" description="Aldehyde dehydrogenase" evidence="4">
    <location>
        <begin position="20"/>
        <end position="481"/>
    </location>
</feature>
<evidence type="ECO:0000256" key="1">
    <source>
        <dbReference type="ARBA" id="ARBA00009986"/>
    </source>
</evidence>
<evidence type="ECO:0000256" key="2">
    <source>
        <dbReference type="ARBA" id="ARBA00023002"/>
    </source>
</evidence>
<sequence>MNSNTTFKNYVGGRFVTGSKFFDSINPVDGSLVAKVSEADGGMLDEAVQSARVALDTQWLSTSAEDRCKILHQIADGIEKRFQDFVDAEIADTGKPINQAASIDIPRGAANFRFFADLVKVAGSECFELETPDGMRAINYSIRKPLGVIGVISPWNLPLLLLTWKIGPALAAGNCIIAKPSEETPGTATLLAEVIHGTDMPAGVFNLLHGFGEGSIGEKLAKHSGVDAITFTGESATGSSIMRSAADNVKSLSFELGGKNAAIICDDADFESAVDGTVRSTFSNCGQVCLSSERVYVQENIFEDFISAFKSKAEALKMSWPKDKDTDIGPLISIEHRKKVLSYFTQAAKDGATVITGGKIPEFGDRRDNGAWIEPTIFTGLSESHPSVKEEIFGPVCHVAPFKTVAEVISKVNDSKYGLAAALWTKDLHRAHSLAHQLEVGIVWVNSWYLRDLRTPFGGVKLSGIGREGGLHSLNFYSELSNICIKL</sequence>
<dbReference type="InterPro" id="IPR029510">
    <property type="entry name" value="Ald_DH_CS_GLU"/>
</dbReference>
<dbReference type="PANTHER" id="PTHR43720:SF2">
    <property type="entry name" value="2-AMINOMUCONIC SEMIALDEHYDE DEHYDROGENASE"/>
    <property type="match status" value="1"/>
</dbReference>